<reference evidence="2" key="1">
    <citation type="journal article" date="2019" name="Int. J. Syst. Evol. Microbiol.">
        <title>The Global Catalogue of Microorganisms (GCM) 10K type strain sequencing project: providing services to taxonomists for standard genome sequencing and annotation.</title>
        <authorList>
            <consortium name="The Broad Institute Genomics Platform"/>
            <consortium name="The Broad Institute Genome Sequencing Center for Infectious Disease"/>
            <person name="Wu L."/>
            <person name="Ma J."/>
        </authorList>
    </citation>
    <scope>NUCLEOTIDE SEQUENCE [LARGE SCALE GENOMIC DNA]</scope>
    <source>
        <strain evidence="2">NBRC 111756</strain>
    </source>
</reference>
<evidence type="ECO:0000313" key="2">
    <source>
        <dbReference type="Proteomes" id="UP001596422"/>
    </source>
</evidence>
<dbReference type="Proteomes" id="UP001596422">
    <property type="component" value="Unassembled WGS sequence"/>
</dbReference>
<gene>
    <name evidence="1" type="ORF">ACFQDL_18040</name>
</gene>
<dbReference type="EMBL" id="JBHSWE010000001">
    <property type="protein sequence ID" value="MFC6671753.1"/>
    <property type="molecule type" value="Genomic_DNA"/>
</dbReference>
<evidence type="ECO:0000313" key="1">
    <source>
        <dbReference type="EMBL" id="MFC6671753.1"/>
    </source>
</evidence>
<dbReference type="RefSeq" id="WP_379910245.1">
    <property type="nucleotide sequence ID" value="NZ_JBHSWE010000001.1"/>
</dbReference>
<proteinExistence type="predicted"/>
<sequence length="73" mass="8419">MFLKEKSSGHLVEVISLPDLFNPFHASVTGRYNHGEEAQDPEEFGKDNLIFLSGEALPRCWTDAHYRDDEVRR</sequence>
<comment type="caution">
    <text evidence="1">The sequence shown here is derived from an EMBL/GenBank/DDBJ whole genome shotgun (WGS) entry which is preliminary data.</text>
</comment>
<name>A0ABW2A2W3_9GAMM</name>
<accession>A0ABW2A2W3</accession>
<keyword evidence="2" id="KW-1185">Reference proteome</keyword>
<organism evidence="1 2">
    <name type="scientific">Marinobacterium aestuariivivens</name>
    <dbReference type="NCBI Taxonomy" id="1698799"/>
    <lineage>
        <taxon>Bacteria</taxon>
        <taxon>Pseudomonadati</taxon>
        <taxon>Pseudomonadota</taxon>
        <taxon>Gammaproteobacteria</taxon>
        <taxon>Oceanospirillales</taxon>
        <taxon>Oceanospirillaceae</taxon>
        <taxon>Marinobacterium</taxon>
    </lineage>
</organism>
<protein>
    <submittedName>
        <fullName evidence="1">Acetyltransferase</fullName>
    </submittedName>
</protein>